<dbReference type="PROSITE" id="PS50006">
    <property type="entry name" value="FHA_DOMAIN"/>
    <property type="match status" value="1"/>
</dbReference>
<dbReference type="SMART" id="SM00339">
    <property type="entry name" value="FH"/>
    <property type="match status" value="1"/>
</dbReference>
<feature type="domain" description="FHA" evidence="8">
    <location>
        <begin position="56"/>
        <end position="120"/>
    </location>
</feature>
<feature type="region of interest" description="Disordered" evidence="7">
    <location>
        <begin position="162"/>
        <end position="201"/>
    </location>
</feature>
<reference evidence="10 11" key="1">
    <citation type="journal article" date="2016" name="Proc. Natl. Acad. Sci. U.S.A.">
        <title>Comparative genomics of biotechnologically important yeasts.</title>
        <authorList>
            <person name="Riley R."/>
            <person name="Haridas S."/>
            <person name="Wolfe K.H."/>
            <person name="Lopes M.R."/>
            <person name="Hittinger C.T."/>
            <person name="Goeker M."/>
            <person name="Salamov A.A."/>
            <person name="Wisecaver J.H."/>
            <person name="Long T.M."/>
            <person name="Calvey C.H."/>
            <person name="Aerts A.L."/>
            <person name="Barry K.W."/>
            <person name="Choi C."/>
            <person name="Clum A."/>
            <person name="Coughlan A.Y."/>
            <person name="Deshpande S."/>
            <person name="Douglass A.P."/>
            <person name="Hanson S.J."/>
            <person name="Klenk H.-P."/>
            <person name="LaButti K.M."/>
            <person name="Lapidus A."/>
            <person name="Lindquist E.A."/>
            <person name="Lipzen A.M."/>
            <person name="Meier-Kolthoff J.P."/>
            <person name="Ohm R.A."/>
            <person name="Otillar R.P."/>
            <person name="Pangilinan J.L."/>
            <person name="Peng Y."/>
            <person name="Rokas A."/>
            <person name="Rosa C.A."/>
            <person name="Scheuner C."/>
            <person name="Sibirny A.A."/>
            <person name="Slot J.C."/>
            <person name="Stielow J.B."/>
            <person name="Sun H."/>
            <person name="Kurtzman C.P."/>
            <person name="Blackwell M."/>
            <person name="Grigoriev I.V."/>
            <person name="Jeffries T.W."/>
        </authorList>
    </citation>
    <scope>NUCLEOTIDE SEQUENCE [LARGE SCALE GENOMIC DNA]</scope>
    <source>
        <strain evidence="11">ATCC 58044 / CBS 1984 / NCYC 433 / NRRL Y-366-8</strain>
    </source>
</reference>
<evidence type="ECO:0000256" key="2">
    <source>
        <dbReference type="ARBA" id="ARBA00023015"/>
    </source>
</evidence>
<dbReference type="Pfam" id="PF00250">
    <property type="entry name" value="Forkhead"/>
    <property type="match status" value="1"/>
</dbReference>
<dbReference type="InterPro" id="IPR036390">
    <property type="entry name" value="WH_DNA-bd_sf"/>
</dbReference>
<evidence type="ECO:0000256" key="3">
    <source>
        <dbReference type="ARBA" id="ARBA00023125"/>
    </source>
</evidence>
<dbReference type="Gene3D" id="1.10.10.10">
    <property type="entry name" value="Winged helix-like DNA-binding domain superfamily/Winged helix DNA-binding domain"/>
    <property type="match status" value="1"/>
</dbReference>
<evidence type="ECO:0000256" key="7">
    <source>
        <dbReference type="SAM" id="MobiDB-lite"/>
    </source>
</evidence>
<feature type="compositionally biased region" description="Low complexity" evidence="7">
    <location>
        <begin position="176"/>
        <end position="201"/>
    </location>
</feature>
<dbReference type="AlphaFoldDB" id="A0A1E3PBM4"/>
<feature type="non-terminal residue" evidence="10">
    <location>
        <position position="1"/>
    </location>
</feature>
<feature type="non-terminal residue" evidence="10">
    <location>
        <position position="369"/>
    </location>
</feature>
<dbReference type="PANTHER" id="PTHR45881:SF1">
    <property type="entry name" value="FORK HEAD PROTEIN HOMOLOG 2"/>
    <property type="match status" value="1"/>
</dbReference>
<evidence type="ECO:0008006" key="12">
    <source>
        <dbReference type="Google" id="ProtNLM"/>
    </source>
</evidence>
<comment type="subcellular location">
    <subcellularLocation>
        <location evidence="1 6">Nucleus</location>
    </subcellularLocation>
</comment>
<dbReference type="PROSITE" id="PS00658">
    <property type="entry name" value="FORK_HEAD_2"/>
    <property type="match status" value="1"/>
</dbReference>
<dbReference type="PANTHER" id="PTHR45881">
    <property type="entry name" value="CHECKPOINT SUPPRESSOR 1-LIKE, ISOFORM A-RELATED"/>
    <property type="match status" value="1"/>
</dbReference>
<keyword evidence="5 6" id="KW-0539">Nucleus</keyword>
<dbReference type="InterPro" id="IPR008984">
    <property type="entry name" value="SMAD_FHA_dom_sf"/>
</dbReference>
<dbReference type="CDD" id="cd00059">
    <property type="entry name" value="FH_FOX"/>
    <property type="match status" value="1"/>
</dbReference>
<feature type="compositionally biased region" description="Polar residues" evidence="7">
    <location>
        <begin position="216"/>
        <end position="227"/>
    </location>
</feature>
<protein>
    <recommendedName>
        <fullName evidence="12">Fork-head domain-containing protein</fullName>
    </recommendedName>
</protein>
<dbReference type="PROSITE" id="PS00657">
    <property type="entry name" value="FORK_HEAD_1"/>
    <property type="match status" value="1"/>
</dbReference>
<evidence type="ECO:0000256" key="1">
    <source>
        <dbReference type="ARBA" id="ARBA00004123"/>
    </source>
</evidence>
<dbReference type="STRING" id="683960.A0A1E3PBM4"/>
<dbReference type="PRINTS" id="PR00053">
    <property type="entry name" value="FORKHEAD"/>
</dbReference>
<sequence length="369" mass="40702">DQNELINAVISVLAIPENKTVVAEKYANDKNQATEVQAYAKIAGNNWTFYVKSLSISIGRNTEPAPNQPPIPKESTIDIDLGPAKVVSRQHASINYNLNSRMWELFVSGRNGAKIDGSRIPCGPDSTPSPLYSGAVVDIGGTQMMFILPDAQPKISRTILDSVNSKLPKPKNKRLSSIGFNSNNSNSTNNGTTATFTTSMSSNSNSNLKGFQMYNNIDSESDNLNNNGGMGSKQDNDLSKDESRDIKPPYSYATMITQAILSNTEGVLSLSEIYDWISSHYAYYRFSKSGWQNSIRHNLSLNKAFEKVPRRANEPGKGMKWQIADSYKDEFMKKFQNGSLSKVRRGSSVSRQLQLHLAMHNDLPASQAA</sequence>
<accession>A0A1E3PBM4</accession>
<keyword evidence="4" id="KW-0804">Transcription</keyword>
<evidence type="ECO:0000256" key="4">
    <source>
        <dbReference type="ARBA" id="ARBA00023163"/>
    </source>
</evidence>
<keyword evidence="2" id="KW-0805">Transcription regulation</keyword>
<evidence type="ECO:0000259" key="8">
    <source>
        <dbReference type="PROSITE" id="PS50006"/>
    </source>
</evidence>
<evidence type="ECO:0000256" key="5">
    <source>
        <dbReference type="ARBA" id="ARBA00023242"/>
    </source>
</evidence>
<name>A0A1E3PBM4_WICAA</name>
<keyword evidence="3 6" id="KW-0238">DNA-binding</keyword>
<evidence type="ECO:0000313" key="10">
    <source>
        <dbReference type="EMBL" id="ODQ62816.1"/>
    </source>
</evidence>
<dbReference type="GO" id="GO:0000978">
    <property type="term" value="F:RNA polymerase II cis-regulatory region sequence-specific DNA binding"/>
    <property type="evidence" value="ECO:0007669"/>
    <property type="project" value="TreeGrafter"/>
</dbReference>
<evidence type="ECO:0000256" key="6">
    <source>
        <dbReference type="PROSITE-ProRule" id="PRU00089"/>
    </source>
</evidence>
<dbReference type="Pfam" id="PF00498">
    <property type="entry name" value="FHA"/>
    <property type="match status" value="1"/>
</dbReference>
<proteinExistence type="predicted"/>
<dbReference type="SMART" id="SM00240">
    <property type="entry name" value="FHA"/>
    <property type="match status" value="1"/>
</dbReference>
<evidence type="ECO:0000259" key="9">
    <source>
        <dbReference type="PROSITE" id="PS50039"/>
    </source>
</evidence>
<feature type="region of interest" description="Disordered" evidence="7">
    <location>
        <begin position="216"/>
        <end position="246"/>
    </location>
</feature>
<dbReference type="CDD" id="cd22701">
    <property type="entry name" value="FHA_FKH1-like"/>
    <property type="match status" value="1"/>
</dbReference>
<feature type="compositionally biased region" description="Basic and acidic residues" evidence="7">
    <location>
        <begin position="234"/>
        <end position="246"/>
    </location>
</feature>
<dbReference type="InterPro" id="IPR000253">
    <property type="entry name" value="FHA_dom"/>
</dbReference>
<dbReference type="Proteomes" id="UP000094112">
    <property type="component" value="Unassembled WGS sequence"/>
</dbReference>
<evidence type="ECO:0000313" key="11">
    <source>
        <dbReference type="Proteomes" id="UP000094112"/>
    </source>
</evidence>
<feature type="domain" description="Fork-head" evidence="9">
    <location>
        <begin position="247"/>
        <end position="345"/>
    </location>
</feature>
<organism evidence="10 11">
    <name type="scientific">Wickerhamomyces anomalus (strain ATCC 58044 / CBS 1984 / NCYC 433 / NRRL Y-366-8)</name>
    <name type="common">Yeast</name>
    <name type="synonym">Hansenula anomala</name>
    <dbReference type="NCBI Taxonomy" id="683960"/>
    <lineage>
        <taxon>Eukaryota</taxon>
        <taxon>Fungi</taxon>
        <taxon>Dikarya</taxon>
        <taxon>Ascomycota</taxon>
        <taxon>Saccharomycotina</taxon>
        <taxon>Saccharomycetes</taxon>
        <taxon>Phaffomycetales</taxon>
        <taxon>Wickerhamomycetaceae</taxon>
        <taxon>Wickerhamomyces</taxon>
    </lineage>
</organism>
<dbReference type="FunFam" id="1.10.10.10:FF:000030">
    <property type="entry name" value="Forkhead box protein K2"/>
    <property type="match status" value="1"/>
</dbReference>
<dbReference type="Gene3D" id="2.60.200.20">
    <property type="match status" value="1"/>
</dbReference>
<dbReference type="RefSeq" id="XP_019042023.1">
    <property type="nucleotide sequence ID" value="XM_019180782.1"/>
</dbReference>
<dbReference type="SUPFAM" id="SSF49879">
    <property type="entry name" value="SMAD/FHA domain"/>
    <property type="match status" value="1"/>
</dbReference>
<dbReference type="InterPro" id="IPR018122">
    <property type="entry name" value="TF_fork_head_CS_1"/>
</dbReference>
<dbReference type="GO" id="GO:0000981">
    <property type="term" value="F:DNA-binding transcription factor activity, RNA polymerase II-specific"/>
    <property type="evidence" value="ECO:0007669"/>
    <property type="project" value="TreeGrafter"/>
</dbReference>
<gene>
    <name evidence="10" type="ORF">WICANDRAFT_18369</name>
</gene>
<dbReference type="PROSITE" id="PS50039">
    <property type="entry name" value="FORK_HEAD_3"/>
    <property type="match status" value="1"/>
</dbReference>
<dbReference type="GO" id="GO:0005634">
    <property type="term" value="C:nucleus"/>
    <property type="evidence" value="ECO:0007669"/>
    <property type="project" value="UniProtKB-SubCell"/>
</dbReference>
<dbReference type="InterPro" id="IPR036388">
    <property type="entry name" value="WH-like_DNA-bd_sf"/>
</dbReference>
<dbReference type="EMBL" id="KV454208">
    <property type="protein sequence ID" value="ODQ62816.1"/>
    <property type="molecule type" value="Genomic_DNA"/>
</dbReference>
<dbReference type="GeneID" id="30198028"/>
<dbReference type="SUPFAM" id="SSF46785">
    <property type="entry name" value="Winged helix' DNA-binding domain"/>
    <property type="match status" value="1"/>
</dbReference>
<dbReference type="InterPro" id="IPR030456">
    <property type="entry name" value="TF_fork_head_CS_2"/>
</dbReference>
<feature type="DNA-binding region" description="Fork-head" evidence="6">
    <location>
        <begin position="247"/>
        <end position="345"/>
    </location>
</feature>
<keyword evidence="11" id="KW-1185">Reference proteome</keyword>
<dbReference type="GO" id="GO:2000221">
    <property type="term" value="P:negative regulation of pseudohyphal growth"/>
    <property type="evidence" value="ECO:0007669"/>
    <property type="project" value="UniProtKB-ARBA"/>
</dbReference>
<dbReference type="InterPro" id="IPR001766">
    <property type="entry name" value="Fork_head_dom"/>
</dbReference>
<dbReference type="OrthoDB" id="5954824at2759"/>